<organism evidence="1 2">
    <name type="scientific">Mortierella alpina</name>
    <name type="common">Oleaginous fungus</name>
    <name type="synonym">Mortierella renispora</name>
    <dbReference type="NCBI Taxonomy" id="64518"/>
    <lineage>
        <taxon>Eukaryota</taxon>
        <taxon>Fungi</taxon>
        <taxon>Fungi incertae sedis</taxon>
        <taxon>Mucoromycota</taxon>
        <taxon>Mortierellomycotina</taxon>
        <taxon>Mortierellomycetes</taxon>
        <taxon>Mortierellales</taxon>
        <taxon>Mortierellaceae</taxon>
        <taxon>Mortierella</taxon>
    </lineage>
</organism>
<protein>
    <submittedName>
        <fullName evidence="1">Uncharacterized protein</fullName>
    </submittedName>
</protein>
<reference evidence="1" key="1">
    <citation type="journal article" date="2020" name="Fungal Divers.">
        <title>Resolving the Mortierellaceae phylogeny through synthesis of multi-gene phylogenetics and phylogenomics.</title>
        <authorList>
            <person name="Vandepol N."/>
            <person name="Liber J."/>
            <person name="Desiro A."/>
            <person name="Na H."/>
            <person name="Kennedy M."/>
            <person name="Barry K."/>
            <person name="Grigoriev I.V."/>
            <person name="Miller A.N."/>
            <person name="O'Donnell K."/>
            <person name="Stajich J.E."/>
            <person name="Bonito G."/>
        </authorList>
    </citation>
    <scope>NUCLEOTIDE SEQUENCE</scope>
    <source>
        <strain evidence="1">CK1249</strain>
    </source>
</reference>
<gene>
    <name evidence="1" type="ORF">BGZ70_010078</name>
</gene>
<evidence type="ECO:0000313" key="2">
    <source>
        <dbReference type="Proteomes" id="UP000738359"/>
    </source>
</evidence>
<comment type="caution">
    <text evidence="1">The sequence shown here is derived from an EMBL/GenBank/DDBJ whole genome shotgun (WGS) entry which is preliminary data.</text>
</comment>
<dbReference type="EMBL" id="JAAAHY010000877">
    <property type="protein sequence ID" value="KAF9955893.1"/>
    <property type="molecule type" value="Genomic_DNA"/>
</dbReference>
<sequence>MDDTDMSAYFSEDIDMQNAPHQIAVPTVPVAPGIPTQNPFQTRQQRRVTFANQDSDDFQTSPYGMHQPQTVPVLKSSFKKVPSSILKSPVSSVKTQPLKGSKNVTKDPSKLHAGCIRLRSIQYAKSVAQVIDQSILNESPKVGKEVSSVALVEVIGVLVTRMQYVNNCWNFSLRDPTSYDFMRKYPVAATPNLGYSSIQQKSGSDHTVLRCRMFDNNGSVDQDALERDEALRIIGIVPQTSATEDDRDYQLLCVGIRT</sequence>
<keyword evidence="2" id="KW-1185">Reference proteome</keyword>
<dbReference type="Proteomes" id="UP000738359">
    <property type="component" value="Unassembled WGS sequence"/>
</dbReference>
<name>A0A9P6IZW5_MORAP</name>
<dbReference type="OrthoDB" id="2409609at2759"/>
<proteinExistence type="predicted"/>
<evidence type="ECO:0000313" key="1">
    <source>
        <dbReference type="EMBL" id="KAF9955893.1"/>
    </source>
</evidence>
<dbReference type="AlphaFoldDB" id="A0A9P6IZW5"/>
<accession>A0A9P6IZW5</accession>